<evidence type="ECO:0000313" key="2">
    <source>
        <dbReference type="EMBL" id="MBD9721923.1"/>
    </source>
</evidence>
<feature type="compositionally biased region" description="Basic and acidic residues" evidence="1">
    <location>
        <begin position="33"/>
        <end position="42"/>
    </location>
</feature>
<comment type="caution">
    <text evidence="2">The sequence shown here is derived from an EMBL/GenBank/DDBJ whole genome shotgun (WGS) entry which is preliminary data.</text>
</comment>
<proteinExistence type="predicted"/>
<dbReference type="GeneID" id="79929265"/>
<evidence type="ECO:0000256" key="1">
    <source>
        <dbReference type="SAM" id="MobiDB-lite"/>
    </source>
</evidence>
<reference evidence="2" key="1">
    <citation type="submission" date="2020-09" db="EMBL/GenBank/DDBJ databases">
        <title>Streptomyces canutascabiei sp. nov., which causes potato common scab and is distributed across the world.</title>
        <authorList>
            <person name="Nguyen H.P."/>
            <person name="Weisberg A.J."/>
            <person name="Chang J.H."/>
            <person name="Clarke C.R."/>
        </authorList>
    </citation>
    <scope>NUCLEOTIDE SEQUENCE</scope>
    <source>
        <strain evidence="2">ID-01-6.2a</strain>
    </source>
</reference>
<gene>
    <name evidence="2" type="ORF">IHE70_01420</name>
</gene>
<dbReference type="AlphaFoldDB" id="A0A927KYT8"/>
<name>A0A927KYT8_9ACTN</name>
<organism evidence="2 3">
    <name type="scientific">Streptomyces caniscabiei</name>
    <dbReference type="NCBI Taxonomy" id="2746961"/>
    <lineage>
        <taxon>Bacteria</taxon>
        <taxon>Bacillati</taxon>
        <taxon>Actinomycetota</taxon>
        <taxon>Actinomycetes</taxon>
        <taxon>Kitasatosporales</taxon>
        <taxon>Streptomycetaceae</taxon>
        <taxon>Streptomyces</taxon>
    </lineage>
</organism>
<protein>
    <submittedName>
        <fullName evidence="2">Uncharacterized protein</fullName>
    </submittedName>
</protein>
<evidence type="ECO:0000313" key="3">
    <source>
        <dbReference type="Proteomes" id="UP000661025"/>
    </source>
</evidence>
<feature type="region of interest" description="Disordered" evidence="1">
    <location>
        <begin position="33"/>
        <end position="56"/>
    </location>
</feature>
<accession>A0A927KYT8</accession>
<dbReference type="RefSeq" id="WP_192358938.1">
    <property type="nucleotide sequence ID" value="NZ_CP119182.1"/>
</dbReference>
<dbReference type="EMBL" id="JACYXT010000001">
    <property type="protein sequence ID" value="MBD9721923.1"/>
    <property type="molecule type" value="Genomic_DNA"/>
</dbReference>
<dbReference type="Proteomes" id="UP000661025">
    <property type="component" value="Unassembled WGS sequence"/>
</dbReference>
<sequence>MPITAIYRVQCDICFAFLDDEYDTRDAALDAREEAGWEDRHGGTACPQHNPASPAV</sequence>